<name>A0AAU7E2G0_9VIRU</name>
<evidence type="ECO:0000259" key="1">
    <source>
        <dbReference type="Pfam" id="PF13229"/>
    </source>
</evidence>
<dbReference type="InterPro" id="IPR039448">
    <property type="entry name" value="Beta_helix"/>
</dbReference>
<organism evidence="3">
    <name type="scientific">Salmonella phage pJS4</name>
    <dbReference type="NCBI Taxonomy" id="3141578"/>
    <lineage>
        <taxon>Viruses</taxon>
    </lineage>
</organism>
<proteinExistence type="predicted"/>
<protein>
    <submittedName>
        <fullName evidence="3">Tail spike protein</fullName>
    </submittedName>
</protein>
<feature type="domain" description="Tail spike TSP1/Gp66 N-terminal" evidence="2">
    <location>
        <begin position="77"/>
        <end position="112"/>
    </location>
</feature>
<feature type="domain" description="Right handed beta helix" evidence="1">
    <location>
        <begin position="492"/>
        <end position="595"/>
    </location>
</feature>
<dbReference type="Gene3D" id="2.160.20.10">
    <property type="entry name" value="Single-stranded right-handed beta-helix, Pectin lyase-like"/>
    <property type="match status" value="1"/>
</dbReference>
<dbReference type="SUPFAM" id="SSF51126">
    <property type="entry name" value="Pectin lyase-like"/>
    <property type="match status" value="1"/>
</dbReference>
<dbReference type="EMBL" id="PP664540">
    <property type="protein sequence ID" value="XBH24280.1"/>
    <property type="molecule type" value="Genomic_DNA"/>
</dbReference>
<evidence type="ECO:0000313" key="3">
    <source>
        <dbReference type="EMBL" id="XBH24280.1"/>
    </source>
</evidence>
<sequence length="649" mass="69677">MSSGCGDVLSLADLQTAKKHQIFEAEVITGKSGGVAGGASIDYATNTVTGQTQKTLPAILRDLGFESTSFDFTTGGTLTAADRNKVVFDPVSSTWYSWAGALPKVIPAGTNPLLDANWRPQTDPDLRADLASTTINKGASLIGTTSGDTVQTEIDKIKLKFNSFSSLRSSEGSLIGDYALLTGWHASYQGYGAGVFKCVDKTGLTDDGGTIAVGSTYAWKRITGPGDATEFGVVPNAGSTFDNKAYILSAAATGALIFPAGDIYTTFFTLTDTYLVRGNSTNIREIEAPNVTDFIVHCSRNGTWEGRIDGITTFFTLTDTYLVRGNSTNIREIEAPNVTDFIVHCSRNGTWEGRIDGISWEGVNVYPVDEHRAFHTYFTTNGNMRDCRFRGGVGSWFDGVSNWFIDSCEFSGSLGGENILNTPKVDPQGTIGTWVIFHKCFISRSAGAGARTIGLPSVWFRDCIVYYNRDSGLLHYKDEDAYPNVEFGVQKVTGCDIDSNDSSGVIMRDVVYPDISNNWVSAGRVLNQPGVVLIRCNDINVVENSAYFNGTHGISVEVCNFGTISNNNCSDNKNRGINISSDSGISSKLTVSGNTCCGTPLGSLPAAQEEGIRIEGDRISSYGNICTGNSINNYSNVATNKQDGLNITT</sequence>
<dbReference type="Gene3D" id="2.10.10.80">
    <property type="match status" value="1"/>
</dbReference>
<dbReference type="InterPro" id="IPR011050">
    <property type="entry name" value="Pectin_lyase_fold/virulence"/>
</dbReference>
<evidence type="ECO:0000259" key="2">
    <source>
        <dbReference type="Pfam" id="PF18668"/>
    </source>
</evidence>
<dbReference type="Pfam" id="PF13229">
    <property type="entry name" value="Beta_helix"/>
    <property type="match status" value="1"/>
</dbReference>
<reference evidence="3" key="1">
    <citation type="submission" date="2024-04" db="EMBL/GenBank/DDBJ databases">
        <title>Whole genome sequence of Salmonella Infantis pESI phage B1.</title>
        <authorList>
            <person name="Stephen J."/>
            <person name="Lekshmi M."/>
            <person name="Rajendran K."/>
            <person name="Nayak B.B."/>
            <person name="Kumar S.H."/>
        </authorList>
    </citation>
    <scope>NUCLEOTIDE SEQUENCE</scope>
</reference>
<accession>A0AAU7E2G0</accession>
<dbReference type="InterPro" id="IPR040775">
    <property type="entry name" value="Tail_spike_N"/>
</dbReference>
<dbReference type="Pfam" id="PF18668">
    <property type="entry name" value="Tail_spike_N"/>
    <property type="match status" value="1"/>
</dbReference>
<gene>
    <name evidence="3" type="ORF">TLEXVJXA_CDS0495</name>
</gene>
<dbReference type="InterPro" id="IPR012334">
    <property type="entry name" value="Pectin_lyas_fold"/>
</dbReference>